<keyword evidence="5" id="KW-0687">Ribonucleoprotein</keyword>
<dbReference type="OrthoDB" id="9792929at2"/>
<evidence type="ECO:0000256" key="1">
    <source>
        <dbReference type="ARBA" id="ARBA00022679"/>
    </source>
</evidence>
<dbReference type="Proteomes" id="UP000199113">
    <property type="component" value="Unassembled WGS sequence"/>
</dbReference>
<dbReference type="InterPro" id="IPR016181">
    <property type="entry name" value="Acyl_CoA_acyltransferase"/>
</dbReference>
<evidence type="ECO:0000313" key="7">
    <source>
        <dbReference type="Proteomes" id="UP000233565"/>
    </source>
</evidence>
<dbReference type="EMBL" id="PJBV01000014">
    <property type="protein sequence ID" value="PKH41915.1"/>
    <property type="molecule type" value="Genomic_DNA"/>
</dbReference>
<dbReference type="STRING" id="748909.SAMN05192575_10696"/>
<keyword evidence="2" id="KW-0012">Acyltransferase</keyword>
<dbReference type="Pfam" id="PF00583">
    <property type="entry name" value="Acetyltransf_1"/>
    <property type="match status" value="1"/>
</dbReference>
<dbReference type="GO" id="GO:0016747">
    <property type="term" value="F:acyltransferase activity, transferring groups other than amino-acyl groups"/>
    <property type="evidence" value="ECO:0007669"/>
    <property type="project" value="InterPro"/>
</dbReference>
<dbReference type="PANTHER" id="PTHR43877:SF2">
    <property type="entry name" value="AMINOALKYLPHOSPHONATE N-ACETYLTRANSFERASE-RELATED"/>
    <property type="match status" value="1"/>
</dbReference>
<feature type="domain" description="N-acetyltransferase" evidence="3">
    <location>
        <begin position="18"/>
        <end position="166"/>
    </location>
</feature>
<accession>A0A1I0ZSI1</accession>
<dbReference type="GO" id="GO:0005840">
    <property type="term" value="C:ribosome"/>
    <property type="evidence" value="ECO:0007669"/>
    <property type="project" value="UniProtKB-KW"/>
</dbReference>
<dbReference type="Proteomes" id="UP000233565">
    <property type="component" value="Unassembled WGS sequence"/>
</dbReference>
<name>A0A1I0ZSI1_9ACTN</name>
<dbReference type="Gene3D" id="3.40.630.30">
    <property type="match status" value="1"/>
</dbReference>
<dbReference type="InterPro" id="IPR050832">
    <property type="entry name" value="Bact_Acetyltransf"/>
</dbReference>
<gene>
    <name evidence="4" type="ORF">CXG46_08665</name>
    <name evidence="5" type="ORF">SAMN05192575_10696</name>
</gene>
<dbReference type="SUPFAM" id="SSF55729">
    <property type="entry name" value="Acyl-CoA N-acyltransferases (Nat)"/>
    <property type="match status" value="1"/>
</dbReference>
<evidence type="ECO:0000313" key="6">
    <source>
        <dbReference type="Proteomes" id="UP000199113"/>
    </source>
</evidence>
<dbReference type="PANTHER" id="PTHR43877">
    <property type="entry name" value="AMINOALKYLPHOSPHONATE N-ACETYLTRANSFERASE-RELATED-RELATED"/>
    <property type="match status" value="1"/>
</dbReference>
<dbReference type="RefSeq" id="WP_091199332.1">
    <property type="nucleotide sequence ID" value="NZ_FOKC01000006.1"/>
</dbReference>
<keyword evidence="5" id="KW-0689">Ribosomal protein</keyword>
<dbReference type="PROSITE" id="PS51186">
    <property type="entry name" value="GNAT"/>
    <property type="match status" value="1"/>
</dbReference>
<organism evidence="5 6">
    <name type="scientific">Nocardioides alpinus</name>
    <dbReference type="NCBI Taxonomy" id="748909"/>
    <lineage>
        <taxon>Bacteria</taxon>
        <taxon>Bacillati</taxon>
        <taxon>Actinomycetota</taxon>
        <taxon>Actinomycetes</taxon>
        <taxon>Propionibacteriales</taxon>
        <taxon>Nocardioidaceae</taxon>
        <taxon>Nocardioides</taxon>
    </lineage>
</organism>
<protein>
    <submittedName>
        <fullName evidence="4">GNAT family N-acetyltransferase</fullName>
    </submittedName>
    <submittedName>
        <fullName evidence="5">Ribosomal protein S18 acetylase RimI</fullName>
    </submittedName>
</protein>
<evidence type="ECO:0000256" key="2">
    <source>
        <dbReference type="ARBA" id="ARBA00023315"/>
    </source>
</evidence>
<evidence type="ECO:0000259" key="3">
    <source>
        <dbReference type="PROSITE" id="PS51186"/>
    </source>
</evidence>
<proteinExistence type="predicted"/>
<reference evidence="5" key="1">
    <citation type="submission" date="2016-10" db="EMBL/GenBank/DDBJ databases">
        <authorList>
            <person name="de Groot N.N."/>
        </authorList>
    </citation>
    <scope>NUCLEOTIDE SEQUENCE [LARGE SCALE GENOMIC DNA]</scope>
    <source>
        <strain evidence="5">CGMCC 1.10697</strain>
    </source>
</reference>
<dbReference type="EMBL" id="FOKC01000006">
    <property type="protein sequence ID" value="SFB27123.1"/>
    <property type="molecule type" value="Genomic_DNA"/>
</dbReference>
<dbReference type="AlphaFoldDB" id="A0A1I0ZSI1"/>
<keyword evidence="1" id="KW-0808">Transferase</keyword>
<evidence type="ECO:0000313" key="4">
    <source>
        <dbReference type="EMBL" id="PKH41915.1"/>
    </source>
</evidence>
<sequence>MVGSSVPEDRVRVEVCHTDAALAAASDLVNHYRHHYGERPDQDDRTFGWLTDMVRSGMLTVFTASDAASANTSPIGLATCHAVPASLALGRFWQVRDLYVLPTHRRLGAGAALVGAARDAARAAGAVRLSLVTEPDNQVALALYKRLGFRPVDGIATLSLDLGPAT</sequence>
<dbReference type="InterPro" id="IPR000182">
    <property type="entry name" value="GNAT_dom"/>
</dbReference>
<evidence type="ECO:0000313" key="5">
    <source>
        <dbReference type="EMBL" id="SFB27123.1"/>
    </source>
</evidence>
<keyword evidence="7" id="KW-1185">Reference proteome</keyword>
<reference evidence="4 7" key="2">
    <citation type="submission" date="2017-12" db="EMBL/GenBank/DDBJ databases">
        <title>Pharmacopeia of the Arctic Ocean.</title>
        <authorList>
            <person name="Collins E."/>
            <person name="Ducluzeau A.-L."/>
        </authorList>
    </citation>
    <scope>NUCLEOTIDE SEQUENCE [LARGE SCALE GENOMIC DNA]</scope>
    <source>
        <strain evidence="4 7">DSM 23325</strain>
    </source>
</reference>